<evidence type="ECO:0000256" key="4">
    <source>
        <dbReference type="ARBA" id="ARBA00023235"/>
    </source>
</evidence>
<evidence type="ECO:0000256" key="3">
    <source>
        <dbReference type="ARBA" id="ARBA00012824"/>
    </source>
</evidence>
<dbReference type="InterPro" id="IPR015890">
    <property type="entry name" value="Chorismate_C"/>
</dbReference>
<name>A0A1L5YBQ6_9EUKA</name>
<accession>A0A1L5YBQ6</accession>
<dbReference type="Pfam" id="PF00425">
    <property type="entry name" value="Chorismate_bind"/>
    <property type="match status" value="1"/>
</dbReference>
<dbReference type="GO" id="GO:0008909">
    <property type="term" value="F:isochorismate synthase activity"/>
    <property type="evidence" value="ECO:0007669"/>
    <property type="project" value="UniProtKB-EC"/>
</dbReference>
<dbReference type="SUPFAM" id="SSF56322">
    <property type="entry name" value="ADC synthase"/>
    <property type="match status" value="1"/>
</dbReference>
<feature type="domain" description="Chorismate-utilising enzyme C-terminal" evidence="6">
    <location>
        <begin position="202"/>
        <end position="447"/>
    </location>
</feature>
<organism evidence="7">
    <name type="scientific">Paulinella micropora</name>
    <dbReference type="NCBI Taxonomy" id="1928728"/>
    <lineage>
        <taxon>Eukaryota</taxon>
        <taxon>Sar</taxon>
        <taxon>Rhizaria</taxon>
        <taxon>Cercozoa</taxon>
        <taxon>Imbricatea</taxon>
        <taxon>Silicofilosea</taxon>
        <taxon>Euglyphida</taxon>
        <taxon>Paulinellidae</taxon>
        <taxon>Paulinella</taxon>
    </lineage>
</organism>
<evidence type="ECO:0000256" key="1">
    <source>
        <dbReference type="ARBA" id="ARBA00000799"/>
    </source>
</evidence>
<dbReference type="NCBIfam" id="TIGR00543">
    <property type="entry name" value="isochor_syn"/>
    <property type="match status" value="1"/>
</dbReference>
<dbReference type="EC" id="5.4.4.2" evidence="3"/>
<evidence type="ECO:0000313" key="7">
    <source>
        <dbReference type="EMBL" id="APP88121.1"/>
    </source>
</evidence>
<dbReference type="InterPro" id="IPR004561">
    <property type="entry name" value="IsoChor_synthase"/>
</dbReference>
<keyword evidence="7" id="KW-0934">Plastid</keyword>
<evidence type="ECO:0000259" key="6">
    <source>
        <dbReference type="Pfam" id="PF00425"/>
    </source>
</evidence>
<proteinExistence type="inferred from homology"/>
<gene>
    <name evidence="7" type="primary">menF</name>
    <name evidence="7" type="ORF">PCKR_334</name>
</gene>
<dbReference type="InterPro" id="IPR005801">
    <property type="entry name" value="ADC_synthase"/>
</dbReference>
<sequence length="460" mass="51729">MQAALSFTELLELATQTEQQLKGDGVLSLALPIEGLDPLLHLPQLEEDDSFQFLWDKSPGLSLAASGRTNHFALSGPKRFELAQHFIDSSLSRLVCAPQPIPAHARPRILLAFSFFDTSFDTKNKLPGIQAVLPRWQLSRGSGKGWLRLQMNAGSGTIARRLAEELWLKAESLVAFSKIVKEGYEEKEYPTAKVIHSSIWEENYINPAKRGLELVDKHELHKLVIAVRQYLILEEPIKPLQLLHRLRTEQRGSCRFLWQINKRDSFFGASPERLLVVRQGQLRSDALAGTSSACEGDSQLLQSDKDRHEHELVVSEIKKILHRHGMYPHHPSRPYLTRHGHLMHLHTPITAYLNGQSPLSLAKALHPTPAVAGLPQRDAMDWLRSLENFERGNYAAPIGWVDTHGDSELRVAIRSARQQNHQLELTAGAGLVSGSVVEEELQEITLKLAVMYKQLNLPIN</sequence>
<dbReference type="AlphaFoldDB" id="A0A1L5YBQ6"/>
<reference evidence="7" key="1">
    <citation type="journal article" date="2017" name="Protist">
        <title>Diversity of the Photosynthetic Paulinella Species, with the Description of Paulinella micropora sp. nov. and the Chromatophore Genome Sequence for strain KR01.</title>
        <authorList>
            <person name="Lhee D."/>
            <person name="Yang E.C."/>
            <person name="Kim J.I."/>
            <person name="Nakayama T."/>
            <person name="Zuccarello G."/>
            <person name="Andersen R.A."/>
            <person name="Yoon H.S."/>
        </authorList>
    </citation>
    <scope>NUCLEOTIDE SEQUENCE</scope>
    <source>
        <strain evidence="7">KR01</strain>
    </source>
</reference>
<evidence type="ECO:0000256" key="2">
    <source>
        <dbReference type="ARBA" id="ARBA00005297"/>
    </source>
</evidence>
<geneLocation type="plastid" evidence="7"/>
<comment type="catalytic activity">
    <reaction evidence="1">
        <text>chorismate = isochorismate</text>
        <dbReference type="Rhea" id="RHEA:18985"/>
        <dbReference type="ChEBI" id="CHEBI:29748"/>
        <dbReference type="ChEBI" id="CHEBI:29780"/>
        <dbReference type="EC" id="5.4.4.2"/>
    </reaction>
</comment>
<evidence type="ECO:0000256" key="5">
    <source>
        <dbReference type="ARBA" id="ARBA00041564"/>
    </source>
</evidence>
<protein>
    <recommendedName>
        <fullName evidence="3">isochorismate synthase</fullName>
        <ecNumber evidence="3">5.4.4.2</ecNumber>
    </recommendedName>
    <alternativeName>
        <fullName evidence="5">Isochorismate mutase</fullName>
    </alternativeName>
</protein>
<dbReference type="PANTHER" id="PTHR42839">
    <property type="entry name" value="ISOCHORISMATE SYNTHASE ENTC"/>
    <property type="match status" value="1"/>
</dbReference>
<dbReference type="Gene3D" id="3.60.120.10">
    <property type="entry name" value="Anthranilate synthase"/>
    <property type="match status" value="1"/>
</dbReference>
<dbReference type="PANTHER" id="PTHR42839:SF2">
    <property type="entry name" value="ISOCHORISMATE SYNTHASE ENTC"/>
    <property type="match status" value="1"/>
</dbReference>
<dbReference type="EMBL" id="KX897545">
    <property type="protein sequence ID" value="APP88121.1"/>
    <property type="molecule type" value="Genomic_DNA"/>
</dbReference>
<comment type="similarity">
    <text evidence="2">Belongs to the isochorismate synthase family.</text>
</comment>
<keyword evidence="4" id="KW-0413">Isomerase</keyword>